<accession>A0ABQ8U7R8</accession>
<keyword evidence="2" id="KW-1185">Reference proteome</keyword>
<dbReference type="Proteomes" id="UP001141327">
    <property type="component" value="Unassembled WGS sequence"/>
</dbReference>
<evidence type="ECO:0000313" key="1">
    <source>
        <dbReference type="EMBL" id="KAJ4454461.1"/>
    </source>
</evidence>
<gene>
    <name evidence="1" type="ORF">PAPYR_10821</name>
</gene>
<dbReference type="EMBL" id="JAPMOS010000155">
    <property type="protein sequence ID" value="KAJ4454461.1"/>
    <property type="molecule type" value="Genomic_DNA"/>
</dbReference>
<sequence>MAEHFDGAIRFLYQRQPVDCDDRFIRQCGDAFNILAYKIEFLKTQIQENAQHISDIKEGSKLFHYITLLHRVTDAIDRMHEHIHVFYNELKDYGDSNIIRLIFGTGFVFNIFNSLHCKMKVTSDIRKPIVFTPHIVDFIDEKPLR</sequence>
<proteinExistence type="predicted"/>
<name>A0ABQ8U7R8_9EUKA</name>
<protein>
    <submittedName>
        <fullName evidence="1">Uncharacterized protein</fullName>
    </submittedName>
</protein>
<comment type="caution">
    <text evidence="1">The sequence shown here is derived from an EMBL/GenBank/DDBJ whole genome shotgun (WGS) entry which is preliminary data.</text>
</comment>
<organism evidence="1 2">
    <name type="scientific">Paratrimastix pyriformis</name>
    <dbReference type="NCBI Taxonomy" id="342808"/>
    <lineage>
        <taxon>Eukaryota</taxon>
        <taxon>Metamonada</taxon>
        <taxon>Preaxostyla</taxon>
        <taxon>Paratrimastigidae</taxon>
        <taxon>Paratrimastix</taxon>
    </lineage>
</organism>
<evidence type="ECO:0000313" key="2">
    <source>
        <dbReference type="Proteomes" id="UP001141327"/>
    </source>
</evidence>
<reference evidence="1" key="1">
    <citation type="journal article" date="2022" name="bioRxiv">
        <title>Genomics of Preaxostyla Flagellates Illuminates Evolutionary Transitions and the Path Towards Mitochondrial Loss.</title>
        <authorList>
            <person name="Novak L.V.F."/>
            <person name="Treitli S.C."/>
            <person name="Pyrih J."/>
            <person name="Halakuc P."/>
            <person name="Pipaliya S.V."/>
            <person name="Vacek V."/>
            <person name="Brzon O."/>
            <person name="Soukal P."/>
            <person name="Eme L."/>
            <person name="Dacks J.B."/>
            <person name="Karnkowska A."/>
            <person name="Elias M."/>
            <person name="Hampl V."/>
        </authorList>
    </citation>
    <scope>NUCLEOTIDE SEQUENCE</scope>
    <source>
        <strain evidence="1">RCP-MX</strain>
    </source>
</reference>